<keyword evidence="2" id="KW-0805">Transcription regulation</keyword>
<organism evidence="7 8">
    <name type="scientific">Candida maltosa (strain Xu316)</name>
    <name type="common">Yeast</name>
    <dbReference type="NCBI Taxonomy" id="1245528"/>
    <lineage>
        <taxon>Eukaryota</taxon>
        <taxon>Fungi</taxon>
        <taxon>Dikarya</taxon>
        <taxon>Ascomycota</taxon>
        <taxon>Saccharomycotina</taxon>
        <taxon>Pichiomycetes</taxon>
        <taxon>Debaryomycetaceae</taxon>
        <taxon>Candida/Lodderomyces clade</taxon>
        <taxon>Candida</taxon>
    </lineage>
</organism>
<keyword evidence="4" id="KW-0804">Transcription</keyword>
<dbReference type="GO" id="GO:0008270">
    <property type="term" value="F:zinc ion binding"/>
    <property type="evidence" value="ECO:0007669"/>
    <property type="project" value="InterPro"/>
</dbReference>
<feature type="domain" description="Xylanolytic transcriptional activator regulatory" evidence="6">
    <location>
        <begin position="127"/>
        <end position="278"/>
    </location>
</feature>
<evidence type="ECO:0000256" key="5">
    <source>
        <dbReference type="ARBA" id="ARBA00023242"/>
    </source>
</evidence>
<dbReference type="EMBL" id="AOGT01000454">
    <property type="protein sequence ID" value="EMG49901.1"/>
    <property type="molecule type" value="Genomic_DNA"/>
</dbReference>
<keyword evidence="5" id="KW-0539">Nucleus</keyword>
<gene>
    <name evidence="7" type="ORF">G210_5200</name>
</gene>
<evidence type="ECO:0000313" key="7">
    <source>
        <dbReference type="EMBL" id="EMG49901.1"/>
    </source>
</evidence>
<evidence type="ECO:0000259" key="6">
    <source>
        <dbReference type="Pfam" id="PF04082"/>
    </source>
</evidence>
<dbReference type="GO" id="GO:0006351">
    <property type="term" value="P:DNA-templated transcription"/>
    <property type="evidence" value="ECO:0007669"/>
    <property type="project" value="InterPro"/>
</dbReference>
<reference evidence="7 8" key="1">
    <citation type="submission" date="2013-02" db="EMBL/GenBank/DDBJ databases">
        <title>Genome sequence of Candida maltosa Xu316, a potential industrial strain for xylitol and ethanol production.</title>
        <authorList>
            <person name="Yu J."/>
            <person name="Wang Q."/>
            <person name="Geng X."/>
            <person name="Bao W."/>
            <person name="He P."/>
            <person name="Cai J."/>
        </authorList>
    </citation>
    <scope>NUCLEOTIDE SEQUENCE [LARGE SCALE GENOMIC DNA]</scope>
    <source>
        <strain evidence="8">Xu316</strain>
    </source>
</reference>
<dbReference type="eggNOG" id="ENOG502SKRT">
    <property type="taxonomic scope" value="Eukaryota"/>
</dbReference>
<dbReference type="InterPro" id="IPR052073">
    <property type="entry name" value="Amide_Lactam_Regulators"/>
</dbReference>
<dbReference type="HOGENOM" id="CLU_037041_0_0_1"/>
<dbReference type="AlphaFoldDB" id="M3ITI6"/>
<keyword evidence="1" id="KW-0862">Zinc</keyword>
<dbReference type="PANTHER" id="PTHR47171">
    <property type="entry name" value="FARA-RELATED"/>
    <property type="match status" value="1"/>
</dbReference>
<keyword evidence="8" id="KW-1185">Reference proteome</keyword>
<dbReference type="GO" id="GO:0003677">
    <property type="term" value="F:DNA binding"/>
    <property type="evidence" value="ECO:0007669"/>
    <property type="project" value="UniProtKB-KW"/>
</dbReference>
<keyword evidence="3" id="KW-0238">DNA-binding</keyword>
<dbReference type="STRING" id="1245528.M3ITI6"/>
<proteinExistence type="predicted"/>
<name>M3ITI6_CANMX</name>
<evidence type="ECO:0000256" key="1">
    <source>
        <dbReference type="ARBA" id="ARBA00022833"/>
    </source>
</evidence>
<sequence>MPIKNSDQCELCHKKSLECVWTKTTIGKNQEDSFDRFRQEEQIYSTVVARNYANSQQYVCSTHPIASFLSTDKFLCFDGDSFGLFNPWTNTQTIESSEDSNPDLTDYLRSQGAFVLPPITEQRELMQVFMDRIYLFFPVIEETDKLEEMPLLLLNAIFLAATRLTNPQSRDRCQQLFERCKLLELVENNKVVLIQSFLLMSIHEEGISGSSLSKEYITRACNLCGDIGLTTLSGSNGTVEDTQHRVYKKMYYGKSLLTRIFWVSYFCDRLSAATHARDMYYNMADVLIEEVSPEYDGLRVIVELATFIDRILCAHYRPPQGRSIDDKLHNDLLTWKTSINHQWVKLLYSYICILFLRCKLDPVTLDESVPKSLFEHLSKILKIDKVWFRFHVVGIHGLLHVTSLLHLLDEIQQQDIKHHAVELLELLKDNWWLAAAGLKLFQQNDK</sequence>
<accession>M3ITI6</accession>
<dbReference type="OrthoDB" id="5121955at2759"/>
<dbReference type="Proteomes" id="UP000011777">
    <property type="component" value="Unassembled WGS sequence"/>
</dbReference>
<evidence type="ECO:0000256" key="4">
    <source>
        <dbReference type="ARBA" id="ARBA00023163"/>
    </source>
</evidence>
<dbReference type="InterPro" id="IPR007219">
    <property type="entry name" value="XnlR_reg_dom"/>
</dbReference>
<dbReference type="Pfam" id="PF04082">
    <property type="entry name" value="Fungal_trans"/>
    <property type="match status" value="1"/>
</dbReference>
<comment type="caution">
    <text evidence="7">The sequence shown here is derived from an EMBL/GenBank/DDBJ whole genome shotgun (WGS) entry which is preliminary data.</text>
</comment>
<protein>
    <submittedName>
        <fullName evidence="7">Zinc finger transcription factor, putative</fullName>
    </submittedName>
</protein>
<evidence type="ECO:0000256" key="2">
    <source>
        <dbReference type="ARBA" id="ARBA00023015"/>
    </source>
</evidence>
<evidence type="ECO:0000256" key="3">
    <source>
        <dbReference type="ARBA" id="ARBA00023125"/>
    </source>
</evidence>
<evidence type="ECO:0000313" key="8">
    <source>
        <dbReference type="Proteomes" id="UP000011777"/>
    </source>
</evidence>
<dbReference type="OMA" id="EYITRAC"/>
<dbReference type="CDD" id="cd12148">
    <property type="entry name" value="fungal_TF_MHR"/>
    <property type="match status" value="1"/>
</dbReference>
<dbReference type="PANTHER" id="PTHR47171:SF3">
    <property type="entry name" value="FARA-RELATED"/>
    <property type="match status" value="1"/>
</dbReference>